<keyword evidence="1" id="KW-0378">Hydrolase</keyword>
<organism evidence="4 5">
    <name type="scientific">Falsiruegeria litorea</name>
    <dbReference type="NCBI Taxonomy" id="1280831"/>
    <lineage>
        <taxon>Bacteria</taxon>
        <taxon>Pseudomonadati</taxon>
        <taxon>Pseudomonadota</taxon>
        <taxon>Alphaproteobacteria</taxon>
        <taxon>Rhodobacterales</taxon>
        <taxon>Roseobacteraceae</taxon>
        <taxon>Falsiruegeria</taxon>
    </lineage>
</organism>
<dbReference type="NCBIfam" id="NF041257">
    <property type="entry name" value="GntH_guanitoxin"/>
    <property type="match status" value="1"/>
</dbReference>
<keyword evidence="2" id="KW-0732">Signal</keyword>
<sequence>MRFANLTTSVFLTIFGIASQLAAEEGLKAWSSTEPFPSQTVYFPGTETLHPDEMRVVACGTGMPQPRMKQAGSCFLVELGNGDKFIFDLGKGSSDHIAALGIPTDQLNKVFISHLHFDHAGDFPAFWLTRGVNAARQPLFLWGPGGGQNPKWGIRGWTETIKQAWAWDVATRESSGDPRSTQLTVTELDWKKVNNLFYEENGVKIYSIPTIHIDQSIGYILEWNGLKFAYSGDTAPNKWFLEHASGADFAIHESMLPPELWLEKYSMSPQAAVMSGTQGHTTPRAFGKIMDIARPRMAVASHFQNDFDTASLMEKEIRVHYDGPLSLATDFMVWNITKENITTRMTVPNPETYPPPAQVAAEPPIVDENTYQWDPFSFSGFEPQTSAVTNEVVKEFNEQQGTDIEPILSNIPFK</sequence>
<evidence type="ECO:0000313" key="5">
    <source>
        <dbReference type="Proteomes" id="UP000763802"/>
    </source>
</evidence>
<feature type="chain" id="PRO_5045836294" evidence="2">
    <location>
        <begin position="24"/>
        <end position="414"/>
    </location>
</feature>
<protein>
    <submittedName>
        <fullName evidence="4">MBL fold metallo-hydrolase</fullName>
    </submittedName>
</protein>
<dbReference type="EMBL" id="JAHHDY010000018">
    <property type="protein sequence ID" value="MBT3142819.1"/>
    <property type="molecule type" value="Genomic_DNA"/>
</dbReference>
<gene>
    <name evidence="4" type="ORF">KL867_17245</name>
</gene>
<evidence type="ECO:0000256" key="2">
    <source>
        <dbReference type="SAM" id="SignalP"/>
    </source>
</evidence>
<evidence type="ECO:0000313" key="4">
    <source>
        <dbReference type="EMBL" id="MBT3142819.1"/>
    </source>
</evidence>
<reference evidence="4 5" key="1">
    <citation type="submission" date="2021-05" db="EMBL/GenBank/DDBJ databases">
        <title>Draft genomes of marine bacteria isolated from model chitin particles.</title>
        <authorList>
            <person name="Datta M.S."/>
            <person name="Schwartzman J.A."/>
            <person name="Cordero O."/>
        </authorList>
    </citation>
    <scope>NUCLEOTIDE SEQUENCE [LARGE SCALE GENOMIC DNA]</scope>
    <source>
        <strain evidence="4 5">4E07</strain>
    </source>
</reference>
<dbReference type="Proteomes" id="UP000763802">
    <property type="component" value="Unassembled WGS sequence"/>
</dbReference>
<feature type="domain" description="Metallo-beta-lactamase" evidence="3">
    <location>
        <begin position="71"/>
        <end position="264"/>
    </location>
</feature>
<dbReference type="Pfam" id="PF23023">
    <property type="entry name" value="Anti-Pycsar_Apyc1"/>
    <property type="match status" value="1"/>
</dbReference>
<evidence type="ECO:0000259" key="3">
    <source>
        <dbReference type="SMART" id="SM00849"/>
    </source>
</evidence>
<dbReference type="SUPFAM" id="SSF56281">
    <property type="entry name" value="Metallo-hydrolase/oxidoreductase"/>
    <property type="match status" value="1"/>
</dbReference>
<accession>A0ABS5WUK8</accession>
<dbReference type="InterPro" id="IPR036866">
    <property type="entry name" value="RibonucZ/Hydroxyglut_hydro"/>
</dbReference>
<dbReference type="InterPro" id="IPR001279">
    <property type="entry name" value="Metallo-B-lactamas"/>
</dbReference>
<dbReference type="RefSeq" id="WP_215194078.1">
    <property type="nucleotide sequence ID" value="NZ_JAHHDY010000018.1"/>
</dbReference>
<dbReference type="CDD" id="cd07719">
    <property type="entry name" value="arylsulfatase_AtsA-like_MBL-fold"/>
    <property type="match status" value="1"/>
</dbReference>
<dbReference type="PANTHER" id="PTHR46018">
    <property type="entry name" value="ZINC PHOSPHODIESTERASE ELAC PROTEIN 1"/>
    <property type="match status" value="1"/>
</dbReference>
<dbReference type="InterPro" id="IPR044094">
    <property type="entry name" value="AtsA-like_MBL-fold"/>
</dbReference>
<comment type="caution">
    <text evidence="4">The sequence shown here is derived from an EMBL/GenBank/DDBJ whole genome shotgun (WGS) entry which is preliminary data.</text>
</comment>
<dbReference type="PANTHER" id="PTHR46018:SF2">
    <property type="entry name" value="ZINC PHOSPHODIESTERASE ELAC PROTEIN 1"/>
    <property type="match status" value="1"/>
</dbReference>
<keyword evidence="5" id="KW-1185">Reference proteome</keyword>
<evidence type="ECO:0000256" key="1">
    <source>
        <dbReference type="ARBA" id="ARBA00022801"/>
    </source>
</evidence>
<proteinExistence type="predicted"/>
<name>A0ABS5WUK8_9RHOB</name>
<dbReference type="Gene3D" id="3.60.15.10">
    <property type="entry name" value="Ribonuclease Z/Hydroxyacylglutathione hydrolase-like"/>
    <property type="match status" value="1"/>
</dbReference>
<feature type="signal peptide" evidence="2">
    <location>
        <begin position="1"/>
        <end position="23"/>
    </location>
</feature>
<dbReference type="SMART" id="SM00849">
    <property type="entry name" value="Lactamase_B"/>
    <property type="match status" value="1"/>
</dbReference>